<dbReference type="GO" id="GO:0008961">
    <property type="term" value="F:phosphatidylglycerol-prolipoprotein diacylglyceryl transferase activity"/>
    <property type="evidence" value="ECO:0007669"/>
    <property type="project" value="UniProtKB-UniRule"/>
</dbReference>
<comment type="function">
    <text evidence="7">Catalyzes the transfer of the diacylglyceryl group from phosphatidylglycerol to the sulfhydryl group of the N-terminal cysteine of a prolipoprotein, the first step in the formation of mature lipoproteins.</text>
</comment>
<protein>
    <recommendedName>
        <fullName evidence="7">Phosphatidylglycerol--prolipoprotein diacylglyceryl transferase</fullName>
        <ecNumber evidence="7">2.5.1.145</ecNumber>
    </recommendedName>
</protein>
<dbReference type="UniPathway" id="UPA00664"/>
<dbReference type="GO" id="GO:0005886">
    <property type="term" value="C:plasma membrane"/>
    <property type="evidence" value="ECO:0007669"/>
    <property type="project" value="UniProtKB-SubCell"/>
</dbReference>
<proteinExistence type="inferred from homology"/>
<feature type="transmembrane region" description="Helical" evidence="7">
    <location>
        <begin position="227"/>
        <end position="251"/>
    </location>
</feature>
<evidence type="ECO:0000256" key="4">
    <source>
        <dbReference type="ARBA" id="ARBA00022692"/>
    </source>
</evidence>
<evidence type="ECO:0000256" key="7">
    <source>
        <dbReference type="HAMAP-Rule" id="MF_01147"/>
    </source>
</evidence>
<dbReference type="InterPro" id="IPR001640">
    <property type="entry name" value="Lgt"/>
</dbReference>
<dbReference type="GO" id="GO:0042158">
    <property type="term" value="P:lipoprotein biosynthetic process"/>
    <property type="evidence" value="ECO:0007669"/>
    <property type="project" value="UniProtKB-UniRule"/>
</dbReference>
<dbReference type="NCBIfam" id="TIGR00544">
    <property type="entry name" value="lgt"/>
    <property type="match status" value="1"/>
</dbReference>
<feature type="binding site" evidence="7">
    <location>
        <position position="138"/>
    </location>
    <ligand>
        <name>a 1,2-diacyl-sn-glycero-3-phospho-(1'-sn-glycerol)</name>
        <dbReference type="ChEBI" id="CHEBI:64716"/>
    </ligand>
</feature>
<feature type="transmembrane region" description="Helical" evidence="7">
    <location>
        <begin position="95"/>
        <end position="112"/>
    </location>
</feature>
<name>A0A212K1V5_9BACT</name>
<dbReference type="PANTHER" id="PTHR30589:SF0">
    <property type="entry name" value="PHOSPHATIDYLGLYCEROL--PROLIPOPROTEIN DIACYLGLYCERYL TRANSFERASE"/>
    <property type="match status" value="1"/>
</dbReference>
<evidence type="ECO:0000256" key="6">
    <source>
        <dbReference type="ARBA" id="ARBA00023136"/>
    </source>
</evidence>
<dbReference type="EMBL" id="FLUP01000001">
    <property type="protein sequence ID" value="SBW05679.1"/>
    <property type="molecule type" value="Genomic_DNA"/>
</dbReference>
<keyword evidence="3 7" id="KW-0808">Transferase</keyword>
<feature type="region of interest" description="Disordered" evidence="8">
    <location>
        <begin position="263"/>
        <end position="286"/>
    </location>
</feature>
<comment type="pathway">
    <text evidence="7">Protein modification; lipoprotein biosynthesis (diacylglyceryl transfer).</text>
</comment>
<accession>A0A212K1V5</accession>
<evidence type="ECO:0000256" key="3">
    <source>
        <dbReference type="ARBA" id="ARBA00022679"/>
    </source>
</evidence>
<comment type="catalytic activity">
    <reaction evidence="7">
        <text>L-cysteinyl-[prolipoprotein] + a 1,2-diacyl-sn-glycero-3-phospho-(1'-sn-glycerol) = an S-1,2-diacyl-sn-glyceryl-L-cysteinyl-[prolipoprotein] + sn-glycerol 1-phosphate + H(+)</text>
        <dbReference type="Rhea" id="RHEA:56712"/>
        <dbReference type="Rhea" id="RHEA-COMP:14679"/>
        <dbReference type="Rhea" id="RHEA-COMP:14680"/>
        <dbReference type="ChEBI" id="CHEBI:15378"/>
        <dbReference type="ChEBI" id="CHEBI:29950"/>
        <dbReference type="ChEBI" id="CHEBI:57685"/>
        <dbReference type="ChEBI" id="CHEBI:64716"/>
        <dbReference type="ChEBI" id="CHEBI:140658"/>
        <dbReference type="EC" id="2.5.1.145"/>
    </reaction>
</comment>
<dbReference type="HAMAP" id="MF_01147">
    <property type="entry name" value="Lgt"/>
    <property type="match status" value="1"/>
</dbReference>
<feature type="transmembrane region" description="Helical" evidence="7">
    <location>
        <begin position="197"/>
        <end position="215"/>
    </location>
</feature>
<keyword evidence="5 7" id="KW-1133">Transmembrane helix</keyword>
<feature type="transmembrane region" description="Helical" evidence="7">
    <location>
        <begin position="173"/>
        <end position="191"/>
    </location>
</feature>
<evidence type="ECO:0000256" key="1">
    <source>
        <dbReference type="ARBA" id="ARBA00007150"/>
    </source>
</evidence>
<keyword evidence="2 7" id="KW-1003">Cell membrane</keyword>
<dbReference type="Pfam" id="PF01790">
    <property type="entry name" value="LGT"/>
    <property type="match status" value="1"/>
</dbReference>
<reference evidence="9" key="1">
    <citation type="submission" date="2016-04" db="EMBL/GenBank/DDBJ databases">
        <authorList>
            <person name="Evans L.H."/>
            <person name="Alamgir A."/>
            <person name="Owens N."/>
            <person name="Weber N.D."/>
            <person name="Virtaneva K."/>
            <person name="Barbian K."/>
            <person name="Babar A."/>
            <person name="Rosenke K."/>
        </authorList>
    </citation>
    <scope>NUCLEOTIDE SEQUENCE</scope>
    <source>
        <strain evidence="9">92-2</strain>
    </source>
</reference>
<evidence type="ECO:0000256" key="5">
    <source>
        <dbReference type="ARBA" id="ARBA00022989"/>
    </source>
</evidence>
<dbReference type="RefSeq" id="WP_227118081.1">
    <property type="nucleotide sequence ID" value="NZ_CABUEN010000003.1"/>
</dbReference>
<keyword evidence="9" id="KW-0449">Lipoprotein</keyword>
<keyword evidence="9" id="KW-0328">Glycosyltransferase</keyword>
<keyword evidence="6 7" id="KW-0472">Membrane</keyword>
<comment type="subcellular location">
    <subcellularLocation>
        <location evidence="7">Cell membrane</location>
        <topology evidence="7">Multi-pass membrane protein</topology>
    </subcellularLocation>
</comment>
<keyword evidence="4 7" id="KW-0812">Transmembrane</keyword>
<feature type="transmembrane region" description="Helical" evidence="7">
    <location>
        <begin position="18"/>
        <end position="35"/>
    </location>
</feature>
<dbReference type="PROSITE" id="PS01311">
    <property type="entry name" value="LGT"/>
    <property type="match status" value="1"/>
</dbReference>
<evidence type="ECO:0000256" key="8">
    <source>
        <dbReference type="SAM" id="MobiDB-lite"/>
    </source>
</evidence>
<dbReference type="AlphaFoldDB" id="A0A212K1V5"/>
<feature type="transmembrane region" description="Helical" evidence="7">
    <location>
        <begin position="55"/>
        <end position="75"/>
    </location>
</feature>
<evidence type="ECO:0000313" key="9">
    <source>
        <dbReference type="EMBL" id="SBW05679.1"/>
    </source>
</evidence>
<evidence type="ECO:0000256" key="2">
    <source>
        <dbReference type="ARBA" id="ARBA00022475"/>
    </source>
</evidence>
<organism evidence="9">
    <name type="scientific">uncultured Desulfovibrio sp</name>
    <dbReference type="NCBI Taxonomy" id="167968"/>
    <lineage>
        <taxon>Bacteria</taxon>
        <taxon>Pseudomonadati</taxon>
        <taxon>Thermodesulfobacteriota</taxon>
        <taxon>Desulfovibrionia</taxon>
        <taxon>Desulfovibrionales</taxon>
        <taxon>Desulfovibrionaceae</taxon>
        <taxon>Desulfovibrio</taxon>
        <taxon>environmental samples</taxon>
    </lineage>
</organism>
<comment type="similarity">
    <text evidence="1 7">Belongs to the Lgt family.</text>
</comment>
<feature type="compositionally biased region" description="Low complexity" evidence="8">
    <location>
        <begin position="270"/>
        <end position="280"/>
    </location>
</feature>
<dbReference type="EC" id="2.5.1.145" evidence="7"/>
<sequence>MNLAQIDPVALSIGSLQLRWYGLMYLAGFGLGWALGRWRASRPGSGWTAPDVDDLLTCVMIGIILGGRIGYVLFYDLPVYISDPMEILRIWNGGMSFHGGLLGVLGAFWYFARSRGRSFLEVSDFIAPLVPQGLFFGRLGNFINGELWGKVSDVPWAIVFPGAGPNPRHPSQLYEAALEGLVLFFMVWIFSSKPRKTGAVSGLFALGYGVFRFAVEFVRMPDVQLGYLAFGWLTMGQLLCVPLILAGLWLLCRKAPVLAPHVPPVENKPRPGGKSSSGKSSKGRKK</sequence>
<dbReference type="PANTHER" id="PTHR30589">
    <property type="entry name" value="PROLIPOPROTEIN DIACYLGLYCERYL TRANSFERASE"/>
    <property type="match status" value="1"/>
</dbReference>
<gene>
    <name evidence="7 9" type="primary">lgt</name>
    <name evidence="9" type="ORF">KM92DES2_12086</name>
</gene>